<comment type="caution">
    <text evidence="2">The sequence shown here is derived from an EMBL/GenBank/DDBJ whole genome shotgun (WGS) entry which is preliminary data.</text>
</comment>
<proteinExistence type="predicted"/>
<dbReference type="Proteomes" id="UP000053831">
    <property type="component" value="Unassembled WGS sequence"/>
</dbReference>
<keyword evidence="1" id="KW-1133">Transmembrane helix</keyword>
<dbReference type="EMBL" id="LGSR01000022">
    <property type="protein sequence ID" value="KOS18147.1"/>
    <property type="molecule type" value="Genomic_DNA"/>
</dbReference>
<sequence>MSQSKFSTILPLLIVLAVCSTAAWLLYQIYISFTKIRHSASEHMTRHNVVFSRDGVRVGIREPSNEKYVDATQSYVVKAWNLAAAHDEEM</sequence>
<name>A0A0M8MWA1_ESCWE</name>
<evidence type="ECO:0000313" key="2">
    <source>
        <dbReference type="EMBL" id="KOS18147.1"/>
    </source>
</evidence>
<protein>
    <submittedName>
        <fullName evidence="2">Uncharacterized protein</fullName>
    </submittedName>
</protein>
<dbReference type="PANTHER" id="PTHR42077:SF1">
    <property type="entry name" value="YALI0F30239P"/>
    <property type="match status" value="1"/>
</dbReference>
<keyword evidence="1" id="KW-0812">Transmembrane</keyword>
<accession>A0A0M8MWA1</accession>
<keyword evidence="1" id="KW-0472">Membrane</keyword>
<gene>
    <name evidence="2" type="ORF">ESCO_002594</name>
</gene>
<organism evidence="2 3">
    <name type="scientific">Escovopsis weberi</name>
    <dbReference type="NCBI Taxonomy" id="150374"/>
    <lineage>
        <taxon>Eukaryota</taxon>
        <taxon>Fungi</taxon>
        <taxon>Dikarya</taxon>
        <taxon>Ascomycota</taxon>
        <taxon>Pezizomycotina</taxon>
        <taxon>Sordariomycetes</taxon>
        <taxon>Hypocreomycetidae</taxon>
        <taxon>Hypocreales</taxon>
        <taxon>Hypocreaceae</taxon>
        <taxon>Escovopsis</taxon>
    </lineage>
</organism>
<dbReference type="OrthoDB" id="4083871at2759"/>
<evidence type="ECO:0000313" key="3">
    <source>
        <dbReference type="Proteomes" id="UP000053831"/>
    </source>
</evidence>
<keyword evidence="3" id="KW-1185">Reference proteome</keyword>
<feature type="transmembrane region" description="Helical" evidence="1">
    <location>
        <begin position="6"/>
        <end position="27"/>
    </location>
</feature>
<evidence type="ECO:0000256" key="1">
    <source>
        <dbReference type="SAM" id="Phobius"/>
    </source>
</evidence>
<dbReference type="AlphaFoldDB" id="A0A0M8MWA1"/>
<dbReference type="PANTHER" id="PTHR42077">
    <property type="entry name" value="YALI0F30239P"/>
    <property type="match status" value="1"/>
</dbReference>
<reference evidence="2 3" key="1">
    <citation type="submission" date="2015-07" db="EMBL/GenBank/DDBJ databases">
        <title>The genome of the fungus Escovopsis weberi, a specialized disease agent of ant agriculture.</title>
        <authorList>
            <person name="de Man T.J."/>
            <person name="Stajich J.E."/>
            <person name="Kubicek C.P."/>
            <person name="Chenthamara K."/>
            <person name="Atanasova L."/>
            <person name="Druzhinina I.S."/>
            <person name="Birnbaum S."/>
            <person name="Barribeau S.M."/>
            <person name="Teiling C."/>
            <person name="Suen G."/>
            <person name="Currie C."/>
            <person name="Gerardo N.M."/>
        </authorList>
    </citation>
    <scope>NUCLEOTIDE SEQUENCE [LARGE SCALE GENOMIC DNA]</scope>
</reference>